<feature type="compositionally biased region" description="Polar residues" evidence="1">
    <location>
        <begin position="1"/>
        <end position="10"/>
    </location>
</feature>
<accession>A0A7W7SJW1</accession>
<feature type="region of interest" description="Disordered" evidence="1">
    <location>
        <begin position="1"/>
        <end position="42"/>
    </location>
</feature>
<dbReference type="Proteomes" id="UP000573327">
    <property type="component" value="Unassembled WGS sequence"/>
</dbReference>
<evidence type="ECO:0000256" key="1">
    <source>
        <dbReference type="SAM" id="MobiDB-lite"/>
    </source>
</evidence>
<comment type="caution">
    <text evidence="2">The sequence shown here is derived from an EMBL/GenBank/DDBJ whole genome shotgun (WGS) entry which is preliminary data.</text>
</comment>
<reference evidence="2 3" key="1">
    <citation type="submission" date="2020-08" db="EMBL/GenBank/DDBJ databases">
        <title>Sequencing the genomes of 1000 actinobacteria strains.</title>
        <authorList>
            <person name="Klenk H.-P."/>
        </authorList>
    </citation>
    <scope>NUCLEOTIDE SEQUENCE [LARGE SCALE GENOMIC DNA]</scope>
    <source>
        <strain evidence="2 3">DSM 44786</strain>
    </source>
</reference>
<gene>
    <name evidence="2" type="ORF">F4556_007369</name>
</gene>
<evidence type="ECO:0000313" key="2">
    <source>
        <dbReference type="EMBL" id="MBB4951834.1"/>
    </source>
</evidence>
<keyword evidence="3" id="KW-1185">Reference proteome</keyword>
<sequence length="42" mass="4277">MAGTKPSGTTVAEVMAEPAGLEDPRAREVNERAADAHQAALG</sequence>
<organism evidence="2 3">
    <name type="scientific">Kitasatospora gansuensis</name>
    <dbReference type="NCBI Taxonomy" id="258050"/>
    <lineage>
        <taxon>Bacteria</taxon>
        <taxon>Bacillati</taxon>
        <taxon>Actinomycetota</taxon>
        <taxon>Actinomycetes</taxon>
        <taxon>Kitasatosporales</taxon>
        <taxon>Streptomycetaceae</taxon>
        <taxon>Kitasatospora</taxon>
    </lineage>
</organism>
<proteinExistence type="predicted"/>
<feature type="compositionally biased region" description="Basic and acidic residues" evidence="1">
    <location>
        <begin position="22"/>
        <end position="35"/>
    </location>
</feature>
<protein>
    <submittedName>
        <fullName evidence="2">Uncharacterized protein</fullName>
    </submittedName>
</protein>
<dbReference type="EMBL" id="JACHJR010000001">
    <property type="protein sequence ID" value="MBB4951834.1"/>
    <property type="molecule type" value="Genomic_DNA"/>
</dbReference>
<evidence type="ECO:0000313" key="3">
    <source>
        <dbReference type="Proteomes" id="UP000573327"/>
    </source>
</evidence>
<dbReference type="RefSeq" id="WP_376775771.1">
    <property type="nucleotide sequence ID" value="NZ_JACHJR010000001.1"/>
</dbReference>
<dbReference type="AlphaFoldDB" id="A0A7W7SJW1"/>
<name>A0A7W7SJW1_9ACTN</name>